<evidence type="ECO:0000313" key="2">
    <source>
        <dbReference type="Proteomes" id="UP000265798"/>
    </source>
</evidence>
<accession>A0A396YVV0</accession>
<dbReference type="AlphaFoldDB" id="A0A396YVV0"/>
<protein>
    <submittedName>
        <fullName evidence="1">Uncharacterized protein</fullName>
    </submittedName>
</protein>
<dbReference type="EMBL" id="QHCT01000009">
    <property type="protein sequence ID" value="RHX85526.1"/>
    <property type="molecule type" value="Genomic_DNA"/>
</dbReference>
<proteinExistence type="predicted"/>
<dbReference type="Proteomes" id="UP000265798">
    <property type="component" value="Unassembled WGS sequence"/>
</dbReference>
<sequence length="69" mass="8503">MEFRIDSEFTRNYISSGHDRFSEIKIRFCISRKFFPPGRFFINRGFDFEEELWIEKQVPICFLKFPVEK</sequence>
<organism evidence="1 2">
    <name type="scientific">Leptospira stimsonii</name>
    <dbReference type="NCBI Taxonomy" id="2202203"/>
    <lineage>
        <taxon>Bacteria</taxon>
        <taxon>Pseudomonadati</taxon>
        <taxon>Spirochaetota</taxon>
        <taxon>Spirochaetia</taxon>
        <taxon>Leptospirales</taxon>
        <taxon>Leptospiraceae</taxon>
        <taxon>Leptospira</taxon>
    </lineage>
</organism>
<evidence type="ECO:0000313" key="1">
    <source>
        <dbReference type="EMBL" id="RHX85526.1"/>
    </source>
</evidence>
<gene>
    <name evidence="1" type="ORF">DLM75_21455</name>
</gene>
<comment type="caution">
    <text evidence="1">The sequence shown here is derived from an EMBL/GenBank/DDBJ whole genome shotgun (WGS) entry which is preliminary data.</text>
</comment>
<name>A0A396YVV0_9LEPT</name>
<reference evidence="2" key="1">
    <citation type="submission" date="2018-05" db="EMBL/GenBank/DDBJ databases">
        <title>Leptospira yasudae sp. nov. and Leptospira stimsonii sp. nov., two pathogenic species of the genus Leptospira isolated from environmental sources.</title>
        <authorList>
            <person name="Casanovas-Massana A."/>
            <person name="Hamond C."/>
            <person name="Santos L.A."/>
            <person name="Hacker K.P."/>
            <person name="Balassiano I."/>
            <person name="Medeiros M.A."/>
            <person name="Reis M.G."/>
            <person name="Ko A.I."/>
            <person name="Wunder E.A."/>
        </authorList>
    </citation>
    <scope>NUCLEOTIDE SEQUENCE [LARGE SCALE GENOMIC DNA]</scope>
    <source>
        <strain evidence="2">Yale</strain>
    </source>
</reference>